<gene>
    <name evidence="1" type="ORF">EXIGLDRAFT_515287</name>
</gene>
<name>A0A165J900_EXIGL</name>
<evidence type="ECO:0000313" key="2">
    <source>
        <dbReference type="Proteomes" id="UP000077266"/>
    </source>
</evidence>
<keyword evidence="2" id="KW-1185">Reference proteome</keyword>
<accession>A0A165J900</accession>
<sequence length="120" mass="13625">MSSTPTSSVCPMCGWEGANEPHLKLHRTRLACINSSQCPFWSRCLSTWKAHRGLHHDERVVIVPGHGKEACELCYRQFRGEDALVEHQTTATLEKYPCGAEGTERYARSWSNALTFYKLL</sequence>
<reference evidence="1 2" key="1">
    <citation type="journal article" date="2016" name="Mol. Biol. Evol.">
        <title>Comparative Genomics of Early-Diverging Mushroom-Forming Fungi Provides Insights into the Origins of Lignocellulose Decay Capabilities.</title>
        <authorList>
            <person name="Nagy L.G."/>
            <person name="Riley R."/>
            <person name="Tritt A."/>
            <person name="Adam C."/>
            <person name="Daum C."/>
            <person name="Floudas D."/>
            <person name="Sun H."/>
            <person name="Yadav J.S."/>
            <person name="Pangilinan J."/>
            <person name="Larsson K.H."/>
            <person name="Matsuura K."/>
            <person name="Barry K."/>
            <person name="Labutti K."/>
            <person name="Kuo R."/>
            <person name="Ohm R.A."/>
            <person name="Bhattacharya S.S."/>
            <person name="Shirouzu T."/>
            <person name="Yoshinaga Y."/>
            <person name="Martin F.M."/>
            <person name="Grigoriev I.V."/>
            <person name="Hibbett D.S."/>
        </authorList>
    </citation>
    <scope>NUCLEOTIDE SEQUENCE [LARGE SCALE GENOMIC DNA]</scope>
    <source>
        <strain evidence="1 2">HHB12029</strain>
    </source>
</reference>
<evidence type="ECO:0000313" key="1">
    <source>
        <dbReference type="EMBL" id="KZV94504.1"/>
    </source>
</evidence>
<proteinExistence type="predicted"/>
<dbReference type="Proteomes" id="UP000077266">
    <property type="component" value="Unassembled WGS sequence"/>
</dbReference>
<dbReference type="InParanoid" id="A0A165J900"/>
<protein>
    <recommendedName>
        <fullName evidence="3">C2H2-type domain-containing protein</fullName>
    </recommendedName>
</protein>
<dbReference type="AlphaFoldDB" id="A0A165J900"/>
<evidence type="ECO:0008006" key="3">
    <source>
        <dbReference type="Google" id="ProtNLM"/>
    </source>
</evidence>
<dbReference type="EMBL" id="KV425971">
    <property type="protein sequence ID" value="KZV94504.1"/>
    <property type="molecule type" value="Genomic_DNA"/>
</dbReference>
<organism evidence="1 2">
    <name type="scientific">Exidia glandulosa HHB12029</name>
    <dbReference type="NCBI Taxonomy" id="1314781"/>
    <lineage>
        <taxon>Eukaryota</taxon>
        <taxon>Fungi</taxon>
        <taxon>Dikarya</taxon>
        <taxon>Basidiomycota</taxon>
        <taxon>Agaricomycotina</taxon>
        <taxon>Agaricomycetes</taxon>
        <taxon>Auriculariales</taxon>
        <taxon>Exidiaceae</taxon>
        <taxon>Exidia</taxon>
    </lineage>
</organism>